<dbReference type="Proteomes" id="UP000575985">
    <property type="component" value="Unassembled WGS sequence"/>
</dbReference>
<gene>
    <name evidence="2" type="ORF">HNR12_000047</name>
</gene>
<proteinExistence type="predicted"/>
<keyword evidence="1" id="KW-0812">Transmembrane</keyword>
<feature type="transmembrane region" description="Helical" evidence="1">
    <location>
        <begin position="38"/>
        <end position="57"/>
    </location>
</feature>
<dbReference type="RefSeq" id="WP_179765553.1">
    <property type="nucleotide sequence ID" value="NZ_JACCFO010000001.1"/>
</dbReference>
<evidence type="ECO:0000313" key="2">
    <source>
        <dbReference type="EMBL" id="NYI93770.1"/>
    </source>
</evidence>
<protein>
    <recommendedName>
        <fullName evidence="4">Beta-carotene 15,15'-monooxygenase</fullName>
    </recommendedName>
</protein>
<dbReference type="AlphaFoldDB" id="A0A853BFG4"/>
<dbReference type="Pfam" id="PF02592">
    <property type="entry name" value="Vut_1"/>
    <property type="match status" value="1"/>
</dbReference>
<name>A0A853BFG4_9ACTN</name>
<organism evidence="2 3">
    <name type="scientific">Streptomonospora nanhaiensis</name>
    <dbReference type="NCBI Taxonomy" id="1323731"/>
    <lineage>
        <taxon>Bacteria</taxon>
        <taxon>Bacillati</taxon>
        <taxon>Actinomycetota</taxon>
        <taxon>Actinomycetes</taxon>
        <taxon>Streptosporangiales</taxon>
        <taxon>Nocardiopsidaceae</taxon>
        <taxon>Streptomonospora</taxon>
    </lineage>
</organism>
<keyword evidence="1" id="KW-1133">Transmembrane helix</keyword>
<reference evidence="2 3" key="1">
    <citation type="submission" date="2020-07" db="EMBL/GenBank/DDBJ databases">
        <title>Sequencing the genomes of 1000 actinobacteria strains.</title>
        <authorList>
            <person name="Klenk H.-P."/>
        </authorList>
    </citation>
    <scope>NUCLEOTIDE SEQUENCE [LARGE SCALE GENOMIC DNA]</scope>
    <source>
        <strain evidence="2 3">DSM 45927</strain>
    </source>
</reference>
<dbReference type="EMBL" id="JACCFO010000001">
    <property type="protein sequence ID" value="NYI93770.1"/>
    <property type="molecule type" value="Genomic_DNA"/>
</dbReference>
<feature type="transmembrane region" description="Helical" evidence="1">
    <location>
        <begin position="112"/>
        <end position="136"/>
    </location>
</feature>
<sequence>MTPRSAARPLVLASAYALTVVASNLAVAYVGMLPVWPGITAPAGVYLVGLALVLRDLLQDATSWRWSVAAVAMGAALSALFSPELALASAAAFLLSELADLAVYTPMRRRGLIIAVAASNAVGLLLDSVLFLWLAFGDLAYLPGQVLGKTWMTAAAIVALLAIRRARLEEAR</sequence>
<feature type="transmembrane region" description="Helical" evidence="1">
    <location>
        <begin position="142"/>
        <end position="163"/>
    </location>
</feature>
<keyword evidence="3" id="KW-1185">Reference proteome</keyword>
<comment type="caution">
    <text evidence="2">The sequence shown here is derived from an EMBL/GenBank/DDBJ whole genome shotgun (WGS) entry which is preliminary data.</text>
</comment>
<evidence type="ECO:0008006" key="4">
    <source>
        <dbReference type="Google" id="ProtNLM"/>
    </source>
</evidence>
<evidence type="ECO:0000256" key="1">
    <source>
        <dbReference type="SAM" id="Phobius"/>
    </source>
</evidence>
<keyword evidence="1" id="KW-0472">Membrane</keyword>
<evidence type="ECO:0000313" key="3">
    <source>
        <dbReference type="Proteomes" id="UP000575985"/>
    </source>
</evidence>
<dbReference type="InterPro" id="IPR003744">
    <property type="entry name" value="YhhQ"/>
</dbReference>
<accession>A0A853BFG4</accession>